<dbReference type="Pfam" id="PF12888">
    <property type="entry name" value="Lipid_bd"/>
    <property type="match status" value="1"/>
</dbReference>
<sequence>MNYNIILKKLSYLFLSFALVTSFVSCDKVESMPDESDILISEVTGTWVVDMIYDGDPAGTNTISIYNTSANDTQFMWLDDQEHSWGLKAKVPLNLDALTFGGTDLEELYYDVTVTITDGKIVKGGATTPSGDVVDSISFKAEFSDIPGEIWEYSGYKSTAKINDLP</sequence>
<dbReference type="Proteomes" id="UP000193420">
    <property type="component" value="Unassembled WGS sequence"/>
</dbReference>
<dbReference type="RefSeq" id="WP_085499492.1">
    <property type="nucleotide sequence ID" value="NZ_FXAO01000005.1"/>
</dbReference>
<dbReference type="EMBL" id="FXAO01000005">
    <property type="protein sequence ID" value="SMG38345.1"/>
    <property type="molecule type" value="Genomic_DNA"/>
</dbReference>
<dbReference type="InterPro" id="IPR038668">
    <property type="entry name" value="Lipid-bd_sf"/>
</dbReference>
<feature type="chain" id="PRO_5013367317" evidence="1">
    <location>
        <begin position="28"/>
        <end position="166"/>
    </location>
</feature>
<dbReference type="AlphaFoldDB" id="A0A1X7KBT3"/>
<reference evidence="3" key="1">
    <citation type="submission" date="2017-04" db="EMBL/GenBank/DDBJ databases">
        <authorList>
            <person name="Varghese N."/>
            <person name="Submissions S."/>
        </authorList>
    </citation>
    <scope>NUCLEOTIDE SEQUENCE [LARGE SCALE GENOMIC DNA]</scope>
    <source>
        <strain evidence="3">DSM 19835</strain>
    </source>
</reference>
<organism evidence="2 3">
    <name type="scientific">Arenibacter troitsensis</name>
    <dbReference type="NCBI Taxonomy" id="188872"/>
    <lineage>
        <taxon>Bacteria</taxon>
        <taxon>Pseudomonadati</taxon>
        <taxon>Bacteroidota</taxon>
        <taxon>Flavobacteriia</taxon>
        <taxon>Flavobacteriales</taxon>
        <taxon>Flavobacteriaceae</taxon>
        <taxon>Arenibacter</taxon>
    </lineage>
</organism>
<keyword evidence="1" id="KW-0732">Signal</keyword>
<dbReference type="OrthoDB" id="851990at2"/>
<name>A0A1X7KBT3_9FLAO</name>
<dbReference type="InterPro" id="IPR024404">
    <property type="entry name" value="Lipid-bd_put"/>
</dbReference>
<accession>A0A1X7KBT3</accession>
<keyword evidence="2" id="KW-0378">Hydrolase</keyword>
<dbReference type="Gene3D" id="2.40.128.220">
    <property type="match status" value="1"/>
</dbReference>
<protein>
    <submittedName>
        <fullName evidence="2">Lipid-binding putative hydrolase</fullName>
    </submittedName>
</protein>
<dbReference type="STRING" id="188872.SAMN03080602_02739"/>
<dbReference type="GO" id="GO:0016787">
    <property type="term" value="F:hydrolase activity"/>
    <property type="evidence" value="ECO:0007669"/>
    <property type="project" value="UniProtKB-KW"/>
</dbReference>
<feature type="signal peptide" evidence="1">
    <location>
        <begin position="1"/>
        <end position="27"/>
    </location>
</feature>
<gene>
    <name evidence="2" type="ORF">SAMN03080602_02739</name>
</gene>
<evidence type="ECO:0000313" key="3">
    <source>
        <dbReference type="Proteomes" id="UP000193420"/>
    </source>
</evidence>
<evidence type="ECO:0000313" key="2">
    <source>
        <dbReference type="EMBL" id="SMG38345.1"/>
    </source>
</evidence>
<keyword evidence="3" id="KW-1185">Reference proteome</keyword>
<evidence type="ECO:0000256" key="1">
    <source>
        <dbReference type="SAM" id="SignalP"/>
    </source>
</evidence>
<proteinExistence type="predicted"/>